<dbReference type="SUPFAM" id="SSF50156">
    <property type="entry name" value="PDZ domain-like"/>
    <property type="match status" value="1"/>
</dbReference>
<reference evidence="14 16" key="3">
    <citation type="submission" date="2011-04" db="EMBL/GenBank/DDBJ databases">
        <authorList>
            <person name="Harkins D.M."/>
            <person name="Madupu R."/>
            <person name="Durkin A.S."/>
            <person name="Torralba M."/>
            <person name="Methe B."/>
            <person name="Sutton G.G."/>
            <person name="Nelson K.E."/>
        </authorList>
    </citation>
    <scope>NUCLEOTIDE SEQUENCE [LARGE SCALE GENOMIC DNA]</scope>
    <source>
        <strain evidence="14 16">UPII 199-6</strain>
    </source>
</reference>
<organism evidence="13 15">
    <name type="scientific">Megasphaera lornae</name>
    <dbReference type="NCBI Taxonomy" id="1000568"/>
    <lineage>
        <taxon>Bacteria</taxon>
        <taxon>Bacillati</taxon>
        <taxon>Bacillota</taxon>
        <taxon>Negativicutes</taxon>
        <taxon>Veillonellales</taxon>
        <taxon>Veillonellaceae</taxon>
        <taxon>Megasphaera</taxon>
    </lineage>
</organism>
<reference evidence="13" key="2">
    <citation type="submission" date="2009-12" db="EMBL/GenBank/DDBJ databases">
        <authorList>
            <person name="Madupu R."/>
            <person name="Durkin A.S."/>
            <person name="Torralba M."/>
            <person name="Methe B."/>
            <person name="Sutton G.G."/>
            <person name="Strausberg R.L."/>
            <person name="Nelson K.E."/>
        </authorList>
    </citation>
    <scope>NUCLEOTIDE SEQUENCE</scope>
    <source>
        <strain evidence="13">28L</strain>
    </source>
</reference>
<accession>D3LVV6</accession>
<keyword evidence="6 11" id="KW-0378">Hydrolase</keyword>
<reference evidence="15" key="1">
    <citation type="submission" date="2009-12" db="EMBL/GenBank/DDBJ databases">
        <title>Sequence of Clostridiales genomosp. BVAB3 str. UPII9-5.</title>
        <authorList>
            <person name="Madupu R."/>
            <person name="Durkin A.S."/>
            <person name="Torralba M."/>
            <person name="Methe B."/>
            <person name="Sutton G.G."/>
            <person name="Strausberg R.L."/>
            <person name="Nelson K.E."/>
        </authorList>
    </citation>
    <scope>NUCLEOTIDE SEQUENCE [LARGE SCALE GENOMIC DNA]</scope>
    <source>
        <strain evidence="15">28L</strain>
    </source>
</reference>
<feature type="transmembrane region" description="Helical" evidence="11">
    <location>
        <begin position="6"/>
        <end position="24"/>
    </location>
</feature>
<keyword evidence="16" id="KW-1185">Reference proteome</keyword>
<dbReference type="Gene3D" id="2.30.42.10">
    <property type="match status" value="1"/>
</dbReference>
<name>D3LVV6_9FIRM</name>
<evidence type="ECO:0000259" key="12">
    <source>
        <dbReference type="PROSITE" id="PS50106"/>
    </source>
</evidence>
<feature type="transmembrane region" description="Helical" evidence="11">
    <location>
        <begin position="318"/>
        <end position="339"/>
    </location>
</feature>
<evidence type="ECO:0000256" key="2">
    <source>
        <dbReference type="ARBA" id="ARBA00004141"/>
    </source>
</evidence>
<evidence type="ECO:0000256" key="1">
    <source>
        <dbReference type="ARBA" id="ARBA00001947"/>
    </source>
</evidence>
<dbReference type="PROSITE" id="PS50106">
    <property type="entry name" value="PDZ"/>
    <property type="match status" value="1"/>
</dbReference>
<dbReference type="AlphaFoldDB" id="D3LVV6"/>
<dbReference type="GO" id="GO:0046872">
    <property type="term" value="F:metal ion binding"/>
    <property type="evidence" value="ECO:0007669"/>
    <property type="project" value="UniProtKB-KW"/>
</dbReference>
<evidence type="ECO:0000256" key="4">
    <source>
        <dbReference type="ARBA" id="ARBA00022670"/>
    </source>
</evidence>
<dbReference type="InterPro" id="IPR004387">
    <property type="entry name" value="Pept_M50_Zn"/>
</dbReference>
<evidence type="ECO:0000256" key="11">
    <source>
        <dbReference type="RuleBase" id="RU362031"/>
    </source>
</evidence>
<comment type="similarity">
    <text evidence="3 11">Belongs to the peptidase M50B family.</text>
</comment>
<keyword evidence="7 11" id="KW-0862">Zinc</keyword>
<proteinExistence type="inferred from homology"/>
<dbReference type="Proteomes" id="UP000004018">
    <property type="component" value="Unassembled WGS sequence"/>
</dbReference>
<dbReference type="InterPro" id="IPR008915">
    <property type="entry name" value="Peptidase_M50"/>
</dbReference>
<keyword evidence="5 11" id="KW-0812">Transmembrane</keyword>
<evidence type="ECO:0000313" key="13">
    <source>
        <dbReference type="EMBL" id="EFD93759.1"/>
    </source>
</evidence>
<dbReference type="CDD" id="cd23081">
    <property type="entry name" value="cpPDZ_EcRseP-like"/>
    <property type="match status" value="1"/>
</dbReference>
<comment type="caution">
    <text evidence="13">The sequence shown here is derived from an EMBL/GenBank/DDBJ whole genome shotgun (WGS) entry which is preliminary data.</text>
</comment>
<dbReference type="Pfam" id="PF17820">
    <property type="entry name" value="PDZ_6"/>
    <property type="match status" value="1"/>
</dbReference>
<evidence type="ECO:0000256" key="8">
    <source>
        <dbReference type="ARBA" id="ARBA00022989"/>
    </source>
</evidence>
<evidence type="ECO:0000313" key="14">
    <source>
        <dbReference type="EMBL" id="EGL42111.1"/>
    </source>
</evidence>
<dbReference type="InterPro" id="IPR001478">
    <property type="entry name" value="PDZ"/>
</dbReference>
<dbReference type="eggNOG" id="COG0750">
    <property type="taxonomic scope" value="Bacteria"/>
</dbReference>
<dbReference type="OrthoDB" id="9782003at2"/>
<keyword evidence="11" id="KW-0479">Metal-binding</keyword>
<feature type="transmembrane region" description="Helical" evidence="11">
    <location>
        <begin position="96"/>
        <end position="121"/>
    </location>
</feature>
<dbReference type="PANTHER" id="PTHR42837">
    <property type="entry name" value="REGULATOR OF SIGMA-E PROTEASE RSEP"/>
    <property type="match status" value="1"/>
</dbReference>
<evidence type="ECO:0000256" key="6">
    <source>
        <dbReference type="ARBA" id="ARBA00022801"/>
    </source>
</evidence>
<dbReference type="InterPro" id="IPR041489">
    <property type="entry name" value="PDZ_6"/>
</dbReference>
<dbReference type="GO" id="GO:0016020">
    <property type="term" value="C:membrane"/>
    <property type="evidence" value="ECO:0007669"/>
    <property type="project" value="UniProtKB-SubCell"/>
</dbReference>
<dbReference type="Proteomes" id="UP000003242">
    <property type="component" value="Unassembled WGS sequence"/>
</dbReference>
<evidence type="ECO:0000313" key="16">
    <source>
        <dbReference type="Proteomes" id="UP000004018"/>
    </source>
</evidence>
<feature type="transmembrane region" description="Helical" evidence="11">
    <location>
        <begin position="285"/>
        <end position="306"/>
    </location>
</feature>
<dbReference type="EMBL" id="ADGP01000021">
    <property type="protein sequence ID" value="EFD93759.1"/>
    <property type="molecule type" value="Genomic_DNA"/>
</dbReference>
<dbReference type="GO" id="GO:0006508">
    <property type="term" value="P:proteolysis"/>
    <property type="evidence" value="ECO:0007669"/>
    <property type="project" value="UniProtKB-KW"/>
</dbReference>
<dbReference type="SMART" id="SM00228">
    <property type="entry name" value="PDZ"/>
    <property type="match status" value="1"/>
</dbReference>
<dbReference type="EC" id="3.4.24.-" evidence="11"/>
<dbReference type="InterPro" id="IPR036034">
    <property type="entry name" value="PDZ_sf"/>
</dbReference>
<dbReference type="GO" id="GO:0004222">
    <property type="term" value="F:metalloendopeptidase activity"/>
    <property type="evidence" value="ECO:0007669"/>
    <property type="project" value="InterPro"/>
</dbReference>
<dbReference type="PANTHER" id="PTHR42837:SF2">
    <property type="entry name" value="MEMBRANE METALLOPROTEASE ARASP2, CHLOROPLASTIC-RELATED"/>
    <property type="match status" value="1"/>
</dbReference>
<dbReference type="NCBIfam" id="TIGR00054">
    <property type="entry name" value="RIP metalloprotease RseP"/>
    <property type="match status" value="1"/>
</dbReference>
<gene>
    <name evidence="13" type="primary">rseP</name>
    <name evidence="13" type="ORF">HMPREF0889_1113</name>
    <name evidence="14" type="ORF">HMPREF1039_0195</name>
</gene>
<dbReference type="CDD" id="cd06163">
    <property type="entry name" value="S2P-M50_PDZ_RseP-like"/>
    <property type="match status" value="1"/>
</dbReference>
<comment type="subcellular location">
    <subcellularLocation>
        <location evidence="2">Membrane</location>
        <topology evidence="2">Multi-pass membrane protein</topology>
    </subcellularLocation>
</comment>
<evidence type="ECO:0000313" key="15">
    <source>
        <dbReference type="Proteomes" id="UP000003242"/>
    </source>
</evidence>
<feature type="domain" description="PDZ" evidence="12">
    <location>
        <begin position="131"/>
        <end position="160"/>
    </location>
</feature>
<keyword evidence="4" id="KW-0645">Protease</keyword>
<evidence type="ECO:0000256" key="3">
    <source>
        <dbReference type="ARBA" id="ARBA00007931"/>
    </source>
</evidence>
<evidence type="ECO:0000256" key="7">
    <source>
        <dbReference type="ARBA" id="ARBA00022833"/>
    </source>
</evidence>
<evidence type="ECO:0000256" key="5">
    <source>
        <dbReference type="ARBA" id="ARBA00022692"/>
    </source>
</evidence>
<evidence type="ECO:0000256" key="10">
    <source>
        <dbReference type="ARBA" id="ARBA00023136"/>
    </source>
</evidence>
<keyword evidence="9 11" id="KW-0482">Metalloprotease</keyword>
<dbReference type="RefSeq" id="WP_007390572.1">
    <property type="nucleotide sequence ID" value="NZ_ADGP01000021.1"/>
</dbReference>
<keyword evidence="10 11" id="KW-0472">Membrane</keyword>
<sequence>MGITIIATIFVFSVIVVIHELGHFMTAKMTGMQVDEFAVGFGPKLISHKVGSTVYSLRLIPLGGFNRIAGMTDTEQAMTAVRRNKCFISKSLPARLLVMAAGALMNFILAICLLWGVFFVAGTVQISPEPIIGQTINGSPAARANLQTGDRILAIHGEPIYQWQDIGRVLSKHQKDVVTVTFKRQGKEETAHLIPETDASSQRQIIGIYPVEQKQRHGFLQAGKLAAFQVGHLSGFMVQGIYQMVTGKAKADLAGPIGIAQIAGKAASVGFADLLVFTAFLSTNLGIVNLLPVPLLDGGHIIILLVEAIRRKKLPARALVYVQTAGMVILGALFLFSMFKDITRLF</sequence>
<dbReference type="Pfam" id="PF02163">
    <property type="entry name" value="Peptidase_M50"/>
    <property type="match status" value="1"/>
</dbReference>
<dbReference type="EMBL" id="AFIJ01000007">
    <property type="protein sequence ID" value="EGL42111.1"/>
    <property type="molecule type" value="Genomic_DNA"/>
</dbReference>
<evidence type="ECO:0000256" key="9">
    <source>
        <dbReference type="ARBA" id="ARBA00023049"/>
    </source>
</evidence>
<dbReference type="STRING" id="699218.HMPREF0889_1113"/>
<comment type="cofactor">
    <cofactor evidence="1 11">
        <name>Zn(2+)</name>
        <dbReference type="ChEBI" id="CHEBI:29105"/>
    </cofactor>
</comment>
<protein>
    <recommendedName>
        <fullName evidence="11">Zinc metalloprotease</fullName>
        <ecNumber evidence="11">3.4.24.-</ecNumber>
    </recommendedName>
</protein>
<keyword evidence="8 11" id="KW-1133">Transmembrane helix</keyword>